<dbReference type="RefSeq" id="XP_014173789.1">
    <property type="nucleotide sequence ID" value="XM_014318314.1"/>
</dbReference>
<protein>
    <submittedName>
        <fullName evidence="4">Impact protein-like protein</fullName>
    </submittedName>
</protein>
<dbReference type="Proteomes" id="UP000007796">
    <property type="component" value="Unassembled WGS sequence"/>
</dbReference>
<dbReference type="GO" id="GO:0006446">
    <property type="term" value="P:regulation of translational initiation"/>
    <property type="evidence" value="ECO:0007669"/>
    <property type="project" value="TreeGrafter"/>
</dbReference>
<feature type="compositionally biased region" description="Polar residues" evidence="2">
    <location>
        <begin position="276"/>
        <end position="289"/>
    </location>
</feature>
<dbReference type="OrthoDB" id="514070at2759"/>
<dbReference type="HOGENOM" id="CLU_031573_0_0_1"/>
<dbReference type="InterPro" id="IPR001498">
    <property type="entry name" value="Impact_N"/>
</dbReference>
<evidence type="ECO:0000256" key="1">
    <source>
        <dbReference type="ARBA" id="ARBA00007665"/>
    </source>
</evidence>
<sequence>MASVPSEKDLQELLRLLTTTRKLPILQAMSQVRALQAASLRSIRQIAEAPAEAVQVAIKDVAGAKALQTSCKAAVKKMDKAGMAGTKRPAGSQESQEGNSSSAESKRARPSPAQPAAGGLYLPVAMTPADLEKSLDLAVEEDDDRMAATVLLTNRAPLLLAFAVELLRYTMPEQPPSSRLSLAQAVVSANARSKAVSLGIARERGRGSGSGEGSGRGNSNDDDWGAGQPRVRIMGREVAVLKRGGYTWRGEEDVEGVDEVQRDNKDEKKNEPETGETPSLKTVPATESQLPPPTGSRPAPGVWSVSSTISLRGSVFVAHATTMTDATQRTGLIRGLIAAHPRLLTATHNAWASRVRAGGPDSDYADRMRQDAYDDGESGCGDFMLRVLAELAAVDILVVLTRWYGGTMLGPDRWRLMRNCVTGALADRLRRTGAEVTLGGEALWALDLEGRTSSSTAVTPGSSLTAVVGMATHRPEAARQYLLKSFASAEEGAAPGAVSKKRKTVKALDAEKEDNLALLLGALRLLYDSWADHLTPAELDRRAWSWYVAVRPDVDVGPAGWGAKARLRLSAILALRRPAPSKA</sequence>
<feature type="region of interest" description="Disordered" evidence="2">
    <location>
        <begin position="198"/>
        <end position="230"/>
    </location>
</feature>
<dbReference type="SUPFAM" id="SSF54211">
    <property type="entry name" value="Ribosomal protein S5 domain 2-like"/>
    <property type="match status" value="1"/>
</dbReference>
<dbReference type="GO" id="GO:0005737">
    <property type="term" value="C:cytoplasm"/>
    <property type="evidence" value="ECO:0007669"/>
    <property type="project" value="TreeGrafter"/>
</dbReference>
<dbReference type="Pfam" id="PF01205">
    <property type="entry name" value="Impact_N"/>
    <property type="match status" value="1"/>
</dbReference>
<name>F0XCA8_GROCL</name>
<dbReference type="Gene3D" id="3.30.230.30">
    <property type="entry name" value="Impact, N-terminal domain"/>
    <property type="match status" value="1"/>
</dbReference>
<keyword evidence="5" id="KW-1185">Reference proteome</keyword>
<evidence type="ECO:0000256" key="2">
    <source>
        <dbReference type="SAM" id="MobiDB-lite"/>
    </source>
</evidence>
<feature type="compositionally biased region" description="Basic and acidic residues" evidence="2">
    <location>
        <begin position="259"/>
        <end position="272"/>
    </location>
</feature>
<dbReference type="eggNOG" id="KOG3299">
    <property type="taxonomic scope" value="Eukaryota"/>
</dbReference>
<dbReference type="PANTHER" id="PTHR16301:SF4">
    <property type="entry name" value="IMPACT N-TERMINAL DOMAIN-CONTAINING PROTEIN"/>
    <property type="match status" value="1"/>
</dbReference>
<evidence type="ECO:0000259" key="3">
    <source>
        <dbReference type="Pfam" id="PF01205"/>
    </source>
</evidence>
<dbReference type="GeneID" id="25974091"/>
<dbReference type="PANTHER" id="PTHR16301">
    <property type="entry name" value="IMPACT-RELATED"/>
    <property type="match status" value="1"/>
</dbReference>
<dbReference type="AlphaFoldDB" id="F0XCA8"/>
<dbReference type="InterPro" id="IPR020568">
    <property type="entry name" value="Ribosomal_Su5_D2-typ_SF"/>
</dbReference>
<evidence type="ECO:0000313" key="5">
    <source>
        <dbReference type="Proteomes" id="UP000007796"/>
    </source>
</evidence>
<evidence type="ECO:0000313" key="4">
    <source>
        <dbReference type="EMBL" id="EFX04307.1"/>
    </source>
</evidence>
<dbReference type="EMBL" id="GL629765">
    <property type="protein sequence ID" value="EFX04307.1"/>
    <property type="molecule type" value="Genomic_DNA"/>
</dbReference>
<organism evidence="5">
    <name type="scientific">Grosmannia clavigera (strain kw1407 / UAMH 11150)</name>
    <name type="common">Blue stain fungus</name>
    <name type="synonym">Graphiocladiella clavigera</name>
    <dbReference type="NCBI Taxonomy" id="655863"/>
    <lineage>
        <taxon>Eukaryota</taxon>
        <taxon>Fungi</taxon>
        <taxon>Dikarya</taxon>
        <taxon>Ascomycota</taxon>
        <taxon>Pezizomycotina</taxon>
        <taxon>Sordariomycetes</taxon>
        <taxon>Sordariomycetidae</taxon>
        <taxon>Ophiostomatales</taxon>
        <taxon>Ophiostomataceae</taxon>
        <taxon>Leptographium</taxon>
    </lineage>
</organism>
<dbReference type="InterPro" id="IPR023582">
    <property type="entry name" value="Impact"/>
</dbReference>
<gene>
    <name evidence="4" type="ORF">CMQ_1235</name>
</gene>
<feature type="compositionally biased region" description="Gly residues" evidence="2">
    <location>
        <begin position="207"/>
        <end position="216"/>
    </location>
</feature>
<dbReference type="STRING" id="655863.F0XCA8"/>
<dbReference type="GO" id="GO:0140469">
    <property type="term" value="P:GCN2-mediated signaling"/>
    <property type="evidence" value="ECO:0007669"/>
    <property type="project" value="TreeGrafter"/>
</dbReference>
<feature type="compositionally biased region" description="Low complexity" evidence="2">
    <location>
        <begin position="90"/>
        <end position="103"/>
    </location>
</feature>
<feature type="domain" description="Impact N-terminal" evidence="3">
    <location>
        <begin position="312"/>
        <end position="425"/>
    </location>
</feature>
<reference evidence="4 5" key="1">
    <citation type="journal article" date="2011" name="Proc. Natl. Acad. Sci. U.S.A.">
        <title>Genome and transcriptome analyses of the mountain pine beetle-fungal symbiont Grosmannia clavigera, a lodgepole pine pathogen.</title>
        <authorList>
            <person name="DiGuistini S."/>
            <person name="Wang Y."/>
            <person name="Liao N.Y."/>
            <person name="Taylor G."/>
            <person name="Tanguay P."/>
            <person name="Feau N."/>
            <person name="Henrissat B."/>
            <person name="Chan S.K."/>
            <person name="Hesse-Orce U."/>
            <person name="Alamouti S.M."/>
            <person name="Tsui C.K.M."/>
            <person name="Docking R.T."/>
            <person name="Levasseur A."/>
            <person name="Haridas S."/>
            <person name="Robertson G."/>
            <person name="Birol I."/>
            <person name="Holt R.A."/>
            <person name="Marra M.A."/>
            <person name="Hamelin R.C."/>
            <person name="Hirst M."/>
            <person name="Jones S.J.M."/>
            <person name="Bohlmann J."/>
            <person name="Breuil C."/>
        </authorList>
    </citation>
    <scope>NUCLEOTIDE SEQUENCE [LARGE SCALE GENOMIC DNA]</scope>
    <source>
        <strain evidence="5">kw1407 / UAMH 11150</strain>
    </source>
</reference>
<dbReference type="InParanoid" id="F0XCA8"/>
<accession>F0XCA8</accession>
<feature type="region of interest" description="Disordered" evidence="2">
    <location>
        <begin position="80"/>
        <end position="119"/>
    </location>
</feature>
<comment type="similarity">
    <text evidence="1">Belongs to the IMPACT family.</text>
</comment>
<dbReference type="InterPro" id="IPR036956">
    <property type="entry name" value="Impact_N_sf"/>
</dbReference>
<proteinExistence type="inferred from homology"/>
<feature type="region of interest" description="Disordered" evidence="2">
    <location>
        <begin position="254"/>
        <end position="301"/>
    </location>
</feature>